<feature type="transmembrane region" description="Helical" evidence="1">
    <location>
        <begin position="172"/>
        <end position="201"/>
    </location>
</feature>
<comment type="caution">
    <text evidence="3">The sequence shown here is derived from an EMBL/GenBank/DDBJ whole genome shotgun (WGS) entry which is preliminary data.</text>
</comment>
<keyword evidence="1" id="KW-1133">Transmembrane helix</keyword>
<keyword evidence="1" id="KW-0812">Transmembrane</keyword>
<feature type="transmembrane region" description="Helical" evidence="1">
    <location>
        <begin position="137"/>
        <end position="166"/>
    </location>
</feature>
<dbReference type="RefSeq" id="WP_318785395.1">
    <property type="nucleotide sequence ID" value="NZ_JAWDKC010000011.1"/>
</dbReference>
<dbReference type="Pfam" id="PF25231">
    <property type="entry name" value="DUF7847"/>
    <property type="match status" value="1"/>
</dbReference>
<evidence type="ECO:0000259" key="2">
    <source>
        <dbReference type="Pfam" id="PF25231"/>
    </source>
</evidence>
<accession>A0ABU3VNL1</accession>
<evidence type="ECO:0000256" key="1">
    <source>
        <dbReference type="SAM" id="Phobius"/>
    </source>
</evidence>
<name>A0ABU3VNL1_9EURY</name>
<reference evidence="3 4" key="1">
    <citation type="submission" date="2023-06" db="EMBL/GenBank/DDBJ databases">
        <title>Genome sequence of Methanimicrococcus sp. At1.</title>
        <authorList>
            <person name="Protasov E."/>
            <person name="Platt K."/>
            <person name="Poehlein A."/>
            <person name="Daniel R."/>
            <person name="Brune A."/>
        </authorList>
    </citation>
    <scope>NUCLEOTIDE SEQUENCE [LARGE SCALE GENOMIC DNA]</scope>
    <source>
        <strain evidence="3 4">At1</strain>
    </source>
</reference>
<dbReference type="Proteomes" id="UP001272052">
    <property type="component" value="Unassembled WGS sequence"/>
</dbReference>
<feature type="transmembrane region" description="Helical" evidence="1">
    <location>
        <begin position="21"/>
        <end position="48"/>
    </location>
</feature>
<keyword evidence="1" id="KW-0472">Membrane</keyword>
<organism evidence="3 4">
    <name type="scientific">Methanimicrococcus hacksteinii</name>
    <dbReference type="NCBI Taxonomy" id="3028293"/>
    <lineage>
        <taxon>Archaea</taxon>
        <taxon>Methanobacteriati</taxon>
        <taxon>Methanobacteriota</taxon>
        <taxon>Stenosarchaea group</taxon>
        <taxon>Methanomicrobia</taxon>
        <taxon>Methanosarcinales</taxon>
        <taxon>Methanosarcinaceae</taxon>
        <taxon>Methanimicrococcus</taxon>
    </lineage>
</organism>
<proteinExistence type="predicted"/>
<feature type="transmembrane region" description="Helical" evidence="1">
    <location>
        <begin position="82"/>
        <end position="103"/>
    </location>
</feature>
<feature type="transmembrane region" description="Helical" evidence="1">
    <location>
        <begin position="222"/>
        <end position="251"/>
    </location>
</feature>
<feature type="transmembrane region" description="Helical" evidence="1">
    <location>
        <begin position="257"/>
        <end position="279"/>
    </location>
</feature>
<dbReference type="EMBL" id="JAWDKC010000011">
    <property type="protein sequence ID" value="MDV0444988.1"/>
    <property type="molecule type" value="Genomic_DNA"/>
</dbReference>
<sequence>MADINFILKKGFDDVKKNPIMALPFIILGLIEFILVTLFGVYFTISFFEKSGIMTSMMENPELYIDPDYILNMFGNIPSGTITMFFVLGLVILVVVVLATAFLRAGLIGMSKEAILSGKTNFSDMMRYGKKYFLKELGLSVLIYLILFIPSILIGIIGGAAAVYASVASTSIIFMLLMILYFVYLIICAFLFYFAEYALIYDDFGIIDSLKRSYHIFTENKSAVVIFVLVMLIVYFVVSLLMWLLGIILAFIPMVGILLYGIIELVVSAFILALVAAWSGRKYIDLKIMDRLEDGVTRPVIVEETIYETYSDGKED</sequence>
<feature type="domain" description="DUF7847" evidence="2">
    <location>
        <begin position="7"/>
        <end position="284"/>
    </location>
</feature>
<evidence type="ECO:0000313" key="3">
    <source>
        <dbReference type="EMBL" id="MDV0444988.1"/>
    </source>
</evidence>
<keyword evidence="4" id="KW-1185">Reference proteome</keyword>
<protein>
    <recommendedName>
        <fullName evidence="2">DUF7847 domain-containing protein</fullName>
    </recommendedName>
</protein>
<dbReference type="InterPro" id="IPR057169">
    <property type="entry name" value="DUF7847"/>
</dbReference>
<gene>
    <name evidence="3" type="ORF">MmiAt1_05400</name>
</gene>
<evidence type="ECO:0000313" key="4">
    <source>
        <dbReference type="Proteomes" id="UP001272052"/>
    </source>
</evidence>